<evidence type="ECO:0000313" key="6">
    <source>
        <dbReference type="Proteomes" id="UP001305414"/>
    </source>
</evidence>
<evidence type="ECO:0000259" key="4">
    <source>
        <dbReference type="Pfam" id="PF00172"/>
    </source>
</evidence>
<feature type="compositionally biased region" description="Low complexity" evidence="3">
    <location>
        <begin position="79"/>
        <end position="96"/>
    </location>
</feature>
<dbReference type="SUPFAM" id="SSF57701">
    <property type="entry name" value="Zn2/Cys6 DNA-binding domain"/>
    <property type="match status" value="1"/>
</dbReference>
<keyword evidence="6" id="KW-1185">Reference proteome</keyword>
<evidence type="ECO:0000256" key="1">
    <source>
        <dbReference type="ARBA" id="ARBA00004123"/>
    </source>
</evidence>
<evidence type="ECO:0000256" key="2">
    <source>
        <dbReference type="ARBA" id="ARBA00023242"/>
    </source>
</evidence>
<reference evidence="5 6" key="1">
    <citation type="submission" date="2023-10" db="EMBL/GenBank/DDBJ databases">
        <title>Draft genome sequence of Xylaria bambusicola isolate GMP-LS, the root and basal stem rot pathogen of sugarcane in Indonesia.</title>
        <authorList>
            <person name="Selvaraj P."/>
            <person name="Muralishankar V."/>
            <person name="Muruganantham S."/>
            <person name="Sp S."/>
            <person name="Haryani S."/>
            <person name="Lau K.J.X."/>
            <person name="Naqvi N.I."/>
        </authorList>
    </citation>
    <scope>NUCLEOTIDE SEQUENCE [LARGE SCALE GENOMIC DNA]</scope>
    <source>
        <strain evidence="5">GMP-LS</strain>
    </source>
</reference>
<gene>
    <name evidence="5" type="ORF">RRF57_006127</name>
</gene>
<feature type="domain" description="Zn(2)-C6 fungal-type" evidence="4">
    <location>
        <begin position="3"/>
        <end position="32"/>
    </location>
</feature>
<dbReference type="PANTHER" id="PTHR37534">
    <property type="entry name" value="TRANSCRIPTIONAL ACTIVATOR PROTEIN UGA3"/>
    <property type="match status" value="1"/>
</dbReference>
<dbReference type="Pfam" id="PF00172">
    <property type="entry name" value="Zn_clus"/>
    <property type="match status" value="1"/>
</dbReference>
<feature type="region of interest" description="Disordered" evidence="3">
    <location>
        <begin position="78"/>
        <end position="106"/>
    </location>
</feature>
<protein>
    <recommendedName>
        <fullName evidence="4">Zn(2)-C6 fungal-type domain-containing protein</fullName>
    </recommendedName>
</protein>
<dbReference type="InterPro" id="IPR001138">
    <property type="entry name" value="Zn2Cys6_DnaBD"/>
</dbReference>
<dbReference type="Proteomes" id="UP001305414">
    <property type="component" value="Unassembled WGS sequence"/>
</dbReference>
<dbReference type="GO" id="GO:0008270">
    <property type="term" value="F:zinc ion binding"/>
    <property type="evidence" value="ECO:0007669"/>
    <property type="project" value="InterPro"/>
</dbReference>
<dbReference type="Gene3D" id="4.10.240.10">
    <property type="entry name" value="Zn(2)-C6 fungal-type DNA-binding domain"/>
    <property type="match status" value="1"/>
</dbReference>
<dbReference type="GO" id="GO:0000981">
    <property type="term" value="F:DNA-binding transcription factor activity, RNA polymerase II-specific"/>
    <property type="evidence" value="ECO:0007669"/>
    <property type="project" value="InterPro"/>
</dbReference>
<proteinExistence type="predicted"/>
<dbReference type="CDD" id="cd00067">
    <property type="entry name" value="GAL4"/>
    <property type="match status" value="1"/>
</dbReference>
<sequence length="624" mass="69303">MARLRRKKCDEARPVCAACGALEIDCHYSDAKPEWMDGGLREKQMADELKAMVKQKANERRERKWGLLPTMMDFSPSAQMMQQQQQQLLQDSQSSDRVMSDSGDPLPSEYGYNPFSTILSESSQSPAGSSSTSASSPLTTTTTTESQVSAGHHQPVLPAVDSFSENKSEVEVNFTMIYLDYVVPFLFPFYRPCLLESSRGWMLVLLMKNRALFHTALSLANWLYAVLFDSMKGQHSACRRANWAELQVHQETAIKALQEDIKALNERGVANAFLESVGCMQSVIQLLEFDITMGEMSNWQAHHDVAVALFDQLITHHAVRDGDVGAWTSILDRIGFPFFRIRIENEKYILASDQSAFKFYTAYLLWIDVIAATALGTAPRLQRYHAELLQGDRPAIQLGEYVGCESWVVAEIAEAAALATWKREQQSKGILSMIELVHRACAIQRRLRTKMASLPSVPASDRAGNIYDPSAYHPVTPYSGFHEMLAESSSKKSQAVSLHTQIWAQATLTYINVLASGLQPSLPEIQSSVEATMALLRALPSPLALRTVTWPFALTGCLAPTGQEAFFTGLVADMGAMHVFGTVREALNIMQSVWQHREGGCCADPQMWDVATCFSVLGHISLLV</sequence>
<comment type="caution">
    <text evidence="5">The sequence shown here is derived from an EMBL/GenBank/DDBJ whole genome shotgun (WGS) entry which is preliminary data.</text>
</comment>
<comment type="subcellular location">
    <subcellularLocation>
        <location evidence="1">Nucleus</location>
    </subcellularLocation>
</comment>
<keyword evidence="2" id="KW-0539">Nucleus</keyword>
<dbReference type="PANTHER" id="PTHR37534:SF20">
    <property type="entry name" value="PRO1A C6 ZINK-FINGER PROTEIN"/>
    <property type="match status" value="1"/>
</dbReference>
<dbReference type="InterPro" id="IPR021858">
    <property type="entry name" value="Fun_TF"/>
</dbReference>
<dbReference type="InterPro" id="IPR036864">
    <property type="entry name" value="Zn2-C6_fun-type_DNA-bd_sf"/>
</dbReference>
<organism evidence="5 6">
    <name type="scientific">Xylaria bambusicola</name>
    <dbReference type="NCBI Taxonomy" id="326684"/>
    <lineage>
        <taxon>Eukaryota</taxon>
        <taxon>Fungi</taxon>
        <taxon>Dikarya</taxon>
        <taxon>Ascomycota</taxon>
        <taxon>Pezizomycotina</taxon>
        <taxon>Sordariomycetes</taxon>
        <taxon>Xylariomycetidae</taxon>
        <taxon>Xylariales</taxon>
        <taxon>Xylariaceae</taxon>
        <taxon>Xylaria</taxon>
    </lineage>
</organism>
<dbReference type="AlphaFoldDB" id="A0AAN7Z6K6"/>
<dbReference type="EMBL" id="JAWHQM010000016">
    <property type="protein sequence ID" value="KAK5630412.1"/>
    <property type="molecule type" value="Genomic_DNA"/>
</dbReference>
<feature type="compositionally biased region" description="Low complexity" evidence="3">
    <location>
        <begin position="120"/>
        <end position="147"/>
    </location>
</feature>
<feature type="region of interest" description="Disordered" evidence="3">
    <location>
        <begin position="120"/>
        <end position="151"/>
    </location>
</feature>
<accession>A0AAN7Z6K6</accession>
<evidence type="ECO:0000313" key="5">
    <source>
        <dbReference type="EMBL" id="KAK5630412.1"/>
    </source>
</evidence>
<dbReference type="Pfam" id="PF11951">
    <property type="entry name" value="Fungal_trans_2"/>
    <property type="match status" value="1"/>
</dbReference>
<dbReference type="GO" id="GO:0005634">
    <property type="term" value="C:nucleus"/>
    <property type="evidence" value="ECO:0007669"/>
    <property type="project" value="UniProtKB-SubCell"/>
</dbReference>
<name>A0AAN7Z6K6_9PEZI</name>
<evidence type="ECO:0000256" key="3">
    <source>
        <dbReference type="SAM" id="MobiDB-lite"/>
    </source>
</evidence>